<dbReference type="PANTHER" id="PTHR23206:SF7">
    <property type="entry name" value="PROTEIN KINASE DOMAIN-CONTAINING PROTEIN"/>
    <property type="match status" value="1"/>
</dbReference>
<feature type="repeat" description="ANK" evidence="7">
    <location>
        <begin position="813"/>
        <end position="846"/>
    </location>
</feature>
<keyword evidence="11" id="KW-1185">Reference proteome</keyword>
<dbReference type="SMART" id="SM00248">
    <property type="entry name" value="ANK"/>
    <property type="match status" value="10"/>
</dbReference>
<organism evidence="10 11">
    <name type="scientific">Legionella lytica</name>
    <dbReference type="NCBI Taxonomy" id="96232"/>
    <lineage>
        <taxon>Bacteria</taxon>
        <taxon>Pseudomonadati</taxon>
        <taxon>Pseudomonadota</taxon>
        <taxon>Gammaproteobacteria</taxon>
        <taxon>Legionellales</taxon>
        <taxon>Legionellaceae</taxon>
        <taxon>Legionella</taxon>
    </lineage>
</organism>
<dbReference type="PRINTS" id="PR01415">
    <property type="entry name" value="ANKYRIN"/>
</dbReference>
<evidence type="ECO:0000256" key="7">
    <source>
        <dbReference type="PROSITE-ProRule" id="PRU00023"/>
    </source>
</evidence>
<dbReference type="InterPro" id="IPR051631">
    <property type="entry name" value="Ankyrin-KH/SAM_domain"/>
</dbReference>
<feature type="repeat" description="ANK" evidence="7">
    <location>
        <begin position="977"/>
        <end position="1009"/>
    </location>
</feature>
<dbReference type="SUPFAM" id="SSF48403">
    <property type="entry name" value="Ankyrin repeat"/>
    <property type="match status" value="1"/>
</dbReference>
<feature type="region of interest" description="Disordered" evidence="8">
    <location>
        <begin position="1040"/>
        <end position="1090"/>
    </location>
</feature>
<evidence type="ECO:0000256" key="1">
    <source>
        <dbReference type="ARBA" id="ARBA00022737"/>
    </source>
</evidence>
<keyword evidence="6 7" id="KW-0040">ANK repeat</keyword>
<evidence type="ECO:0000256" key="4">
    <source>
        <dbReference type="ARBA" id="ARBA00022806"/>
    </source>
</evidence>
<dbReference type="InterPro" id="IPR027417">
    <property type="entry name" value="P-loop_NTPase"/>
</dbReference>
<evidence type="ECO:0000256" key="6">
    <source>
        <dbReference type="ARBA" id="ARBA00023043"/>
    </source>
</evidence>
<dbReference type="SUPFAM" id="SSF52540">
    <property type="entry name" value="P-loop containing nucleoside triphosphate hydrolases"/>
    <property type="match status" value="1"/>
</dbReference>
<dbReference type="Pfam" id="PF12796">
    <property type="entry name" value="Ank_2"/>
    <property type="match status" value="2"/>
</dbReference>
<dbReference type="InterPro" id="IPR014016">
    <property type="entry name" value="UvrD-like_ATP-bd"/>
</dbReference>
<feature type="region of interest" description="Disordered" evidence="8">
    <location>
        <begin position="582"/>
        <end position="602"/>
    </location>
</feature>
<feature type="repeat" description="ANK" evidence="7">
    <location>
        <begin position="713"/>
        <end position="741"/>
    </location>
</feature>
<feature type="repeat" description="ANK" evidence="7">
    <location>
        <begin position="747"/>
        <end position="779"/>
    </location>
</feature>
<proteinExistence type="predicted"/>
<dbReference type="Proteomes" id="UP001615550">
    <property type="component" value="Unassembled WGS sequence"/>
</dbReference>
<feature type="repeat" description="ANK" evidence="7">
    <location>
        <begin position="847"/>
        <end position="879"/>
    </location>
</feature>
<dbReference type="Pfam" id="PF00023">
    <property type="entry name" value="Ank"/>
    <property type="match status" value="3"/>
</dbReference>
<keyword evidence="2" id="KW-0547">Nucleotide-binding</keyword>
<dbReference type="PROSITE" id="PS50297">
    <property type="entry name" value="ANK_REP_REGION"/>
    <property type="match status" value="9"/>
</dbReference>
<sequence length="1090" mass="123032">MAKLHFLYHLAEQLTSEHKKALSRFIESPHNNGSNLEKLHRSTNAKLYSIRVNAAERLILCRSKGGEWVLCNILSDHDYKHLLQQPDCWFSEEDLEEWSDSYAQKEEVLSQENDVLELEPASQVQWHKNDFIVLDEEQQEAKRLTLPLIISGAPGSGKSCVAVSIFLQRIKQCLVPEEEHPQRLLYVAESPVLVEEMKREWAKTASIEKLNKCHQMVFKTFKELHAEAAPGTHCETKSDFFKWLKKVYGKNKEALVQDIMKNPERVYLECRIISGYDTVEDYVNQVGLRHSFYKKKKEQCLVWDVYQHYLKYLGAKIHPAFHSLEKAPGKYDLILVDETPDASRKELRSLKKLVKEKNNICFITGDHQGLVGNEYIISFLNSLFHPTRVSHKQLSTSHRCPSQVVALANGILQLKYHVSGGFKDLDGNDLRYIKAKDQENKGAIYWLREEDLTLLTQDKDNAHFAVVTSPEHQDEAKQLFAAYQVFTPEEIKGLEYRHVLIYRLLEQEAFQKASKLINKNIVLGQTDDFSPHGTTEYNPTFNALFVALTRAQVSISIYQPEKKEINLTPLTNPLKHFIAASQNKEQPHVQQTPTQSSASDWEKRKNLLKQQGLQKQAEAIDKRFTHLKPKTLSAPSAAPKDSTLLKKTTKKKKVKKNSIQKKEIVLNQQEQYKLNAQLFRAANLGQVDLVRQHIKEGAYVDVHLTVGNNDRTYQLTPLLIAAQFGHLEVIKTLLNYHVNVNEIIGEEQQTALHIAAYAGKSEVVELLLKHNANINQRNRDGETPLYIATERGHLNVVNVFLENGADVNKARVDGATPLIAALVLSMDPKVIYALLNNGADVNKSMNHELTPLCIAVEKGNPEVVRLLLLKGASLRNKGRALLCRAAELGHLDVVKIFLAAGADVHETISAGATPLYFAALVNKTEIIKTLLGSGANINRLIGEEKETPLHIAAYKGHREAVEILLQHKPYINQKNLNGETPLFLAARAGHTEVVNVLIESDAEIMQARNDGLTPLDIALRGGLVEVVQCICMHLNVKEKKASAAPKNRDTSNPQKTERLNDNPHGTFFNQGRAIDSKAKESTSSMTFKLN</sequence>
<accession>A0ABW8D7L6</accession>
<dbReference type="EMBL" id="JBGORX010000001">
    <property type="protein sequence ID" value="MFJ1267836.1"/>
    <property type="molecule type" value="Genomic_DNA"/>
</dbReference>
<dbReference type="RefSeq" id="WP_400186666.1">
    <property type="nucleotide sequence ID" value="NZ_JBGORX010000001.1"/>
</dbReference>
<feature type="compositionally biased region" description="Polar residues" evidence="8">
    <location>
        <begin position="1081"/>
        <end position="1090"/>
    </location>
</feature>
<dbReference type="InterPro" id="IPR002110">
    <property type="entry name" value="Ankyrin_rpt"/>
</dbReference>
<dbReference type="Gene3D" id="3.40.50.300">
    <property type="entry name" value="P-loop containing nucleotide triphosphate hydrolases"/>
    <property type="match status" value="2"/>
</dbReference>
<feature type="region of interest" description="Disordered" evidence="8">
    <location>
        <begin position="628"/>
        <end position="649"/>
    </location>
</feature>
<evidence type="ECO:0000313" key="10">
    <source>
        <dbReference type="EMBL" id="MFJ1267836.1"/>
    </source>
</evidence>
<evidence type="ECO:0000259" key="9">
    <source>
        <dbReference type="Pfam" id="PF00580"/>
    </source>
</evidence>
<evidence type="ECO:0000313" key="11">
    <source>
        <dbReference type="Proteomes" id="UP001615550"/>
    </source>
</evidence>
<feature type="domain" description="UvrD-like helicase ATP-binding" evidence="9">
    <location>
        <begin position="136"/>
        <end position="367"/>
    </location>
</feature>
<keyword evidence="5" id="KW-0067">ATP-binding</keyword>
<evidence type="ECO:0000256" key="3">
    <source>
        <dbReference type="ARBA" id="ARBA00022801"/>
    </source>
</evidence>
<feature type="repeat" description="ANK" evidence="7">
    <location>
        <begin position="877"/>
        <end position="909"/>
    </location>
</feature>
<dbReference type="InterPro" id="IPR036770">
    <property type="entry name" value="Ankyrin_rpt-contain_sf"/>
</dbReference>
<gene>
    <name evidence="10" type="ORF">ACD661_04575</name>
</gene>
<evidence type="ECO:0000256" key="5">
    <source>
        <dbReference type="ARBA" id="ARBA00022840"/>
    </source>
</evidence>
<dbReference type="Gene3D" id="1.25.40.20">
    <property type="entry name" value="Ankyrin repeat-containing domain"/>
    <property type="match status" value="3"/>
</dbReference>
<feature type="compositionally biased region" description="Basic and acidic residues" evidence="8">
    <location>
        <begin position="1040"/>
        <end position="1061"/>
    </location>
</feature>
<comment type="caution">
    <text evidence="10">The sequence shown here is derived from an EMBL/GenBank/DDBJ whole genome shotgun (WGS) entry which is preliminary data.</text>
</comment>
<dbReference type="PANTHER" id="PTHR23206">
    <property type="entry name" value="MASK PROTEIN"/>
    <property type="match status" value="1"/>
</dbReference>
<evidence type="ECO:0000256" key="2">
    <source>
        <dbReference type="ARBA" id="ARBA00022741"/>
    </source>
</evidence>
<feature type="repeat" description="ANK" evidence="7">
    <location>
        <begin position="944"/>
        <end position="976"/>
    </location>
</feature>
<keyword evidence="1" id="KW-0677">Repeat</keyword>
<name>A0ABW8D7L6_9GAMM</name>
<evidence type="ECO:0000256" key="8">
    <source>
        <dbReference type="SAM" id="MobiDB-lite"/>
    </source>
</evidence>
<keyword evidence="4" id="KW-0347">Helicase</keyword>
<feature type="repeat" description="ANK" evidence="7">
    <location>
        <begin position="780"/>
        <end position="812"/>
    </location>
</feature>
<dbReference type="Pfam" id="PF00580">
    <property type="entry name" value="UvrD-helicase"/>
    <property type="match status" value="1"/>
</dbReference>
<dbReference type="PROSITE" id="PS50088">
    <property type="entry name" value="ANK_REPEAT"/>
    <property type="match status" value="9"/>
</dbReference>
<protein>
    <submittedName>
        <fullName evidence="10">Ankyrin repeat domain-containing protein</fullName>
    </submittedName>
</protein>
<reference evidence="10 11" key="1">
    <citation type="submission" date="2024-08" db="EMBL/GenBank/DDBJ databases">
        <title>Draft Genome Sequence of Legionella lytica strain DSB2004, Isolated From a Fire Sprinkler System.</title>
        <authorList>
            <person name="Everhart A.D."/>
            <person name="Kidane D.T."/>
            <person name="Farone A.L."/>
            <person name="Farone M.B."/>
        </authorList>
    </citation>
    <scope>NUCLEOTIDE SEQUENCE [LARGE SCALE GENOMIC DNA]</scope>
    <source>
        <strain evidence="10 11">DSB2004</strain>
    </source>
</reference>
<feature type="compositionally biased region" description="Polar residues" evidence="8">
    <location>
        <begin position="582"/>
        <end position="599"/>
    </location>
</feature>
<keyword evidence="3" id="KW-0378">Hydrolase</keyword>
<feature type="repeat" description="ANK" evidence="7">
    <location>
        <begin position="910"/>
        <end position="938"/>
    </location>
</feature>